<dbReference type="EMBL" id="JAKMXF010000111">
    <property type="protein sequence ID" value="KAI6657458.1"/>
    <property type="molecule type" value="Genomic_DNA"/>
</dbReference>
<feature type="region of interest" description="Disordered" evidence="1">
    <location>
        <begin position="401"/>
        <end position="422"/>
    </location>
</feature>
<dbReference type="InterPro" id="IPR052626">
    <property type="entry name" value="SWT1_Regulator"/>
</dbReference>
<dbReference type="PANTHER" id="PTHR16161">
    <property type="entry name" value="TRANSCRIPTIONAL PROTEIN SWT1"/>
    <property type="match status" value="1"/>
</dbReference>
<feature type="domain" description="PIN" evidence="2">
    <location>
        <begin position="62"/>
        <end position="191"/>
    </location>
</feature>
<dbReference type="PANTHER" id="PTHR16161:SF0">
    <property type="entry name" value="TRANSCRIPTIONAL PROTEIN SWT1"/>
    <property type="match status" value="1"/>
</dbReference>
<accession>A0AAV7K9J0</accession>
<dbReference type="Gene3D" id="3.90.930.40">
    <property type="match status" value="1"/>
</dbReference>
<gene>
    <name evidence="3" type="ORF">LOD99_204</name>
</gene>
<evidence type="ECO:0000259" key="2">
    <source>
        <dbReference type="SMART" id="SM00670"/>
    </source>
</evidence>
<sequence>MATDNSGDVILMDVDPVEQRVVDELMTIRHTTCIEQMDYESSFSDTLLSSSNQAVVMQTNSLILVIDTNILLSNLSFLMELRTILFPNISKILFLIPWVVLQELDYIKSSNPNLNKTARQAINFLHQEFNDRSKNVIGQTMDADLAFVQKQSGVRFNNDDRILHCCLEQAKKWTGVNVLVVMFSNDKNLVTKCQVNGANVVSRVNILQFLRDITPPQDYTQLSSPPPSQPQDTPCTSINTYALPIACNTTYTDALDYAISISRPVLAVLIEDKMKFIFGNLWVQICVVKPPWSMLDVLTLLEKHWIAVFTDFSKRNVCESVSGMRTCLLDAEKNGCGLNHLSYALEHLQNILYTFHQHIPRCEEMLSILTGLQREIPNFMTSPPNQGTLSLIETRAVTSVQSTTSQTSPLQPNSQSYSPPPPAITTSSALDWALSSILDYIRILTSPTQSCSKEFITLLEEFLHNMDYIASEIPNVSPTNLEGFTNSLNAMLSHSASTVAGTHSLHITLSTYQKNSWGDFLLELLPDAINKAIQRDIDFRRGLPLQCFSYIGHQPPQTEEDKIKRQEFRTQTLTLLHKLTNYINIDVTADKKCISHIHESLPPSLTNLESSTSAIGITRWDRSSPLKQVNIELTTNIRLLRPDSIRLA</sequence>
<dbReference type="GO" id="GO:0005634">
    <property type="term" value="C:nucleus"/>
    <property type="evidence" value="ECO:0007669"/>
    <property type="project" value="TreeGrafter"/>
</dbReference>
<proteinExistence type="predicted"/>
<evidence type="ECO:0000313" key="4">
    <source>
        <dbReference type="Proteomes" id="UP001165289"/>
    </source>
</evidence>
<keyword evidence="4" id="KW-1185">Reference proteome</keyword>
<dbReference type="AlphaFoldDB" id="A0AAV7K9J0"/>
<organism evidence="3 4">
    <name type="scientific">Oopsacas minuta</name>
    <dbReference type="NCBI Taxonomy" id="111878"/>
    <lineage>
        <taxon>Eukaryota</taxon>
        <taxon>Metazoa</taxon>
        <taxon>Porifera</taxon>
        <taxon>Hexactinellida</taxon>
        <taxon>Hexasterophora</taxon>
        <taxon>Lyssacinosida</taxon>
        <taxon>Leucopsacidae</taxon>
        <taxon>Oopsacas</taxon>
    </lineage>
</organism>
<dbReference type="SUPFAM" id="SSF88723">
    <property type="entry name" value="PIN domain-like"/>
    <property type="match status" value="1"/>
</dbReference>
<comment type="caution">
    <text evidence="3">The sequence shown here is derived from an EMBL/GenBank/DDBJ whole genome shotgun (WGS) entry which is preliminary data.</text>
</comment>
<dbReference type="InterPro" id="IPR002716">
    <property type="entry name" value="PIN_dom"/>
</dbReference>
<reference evidence="3 4" key="1">
    <citation type="journal article" date="2023" name="BMC Biol.">
        <title>The compact genome of the sponge Oopsacas minuta (Hexactinellida) is lacking key metazoan core genes.</title>
        <authorList>
            <person name="Santini S."/>
            <person name="Schenkelaars Q."/>
            <person name="Jourda C."/>
            <person name="Duchesne M."/>
            <person name="Belahbib H."/>
            <person name="Rocher C."/>
            <person name="Selva M."/>
            <person name="Riesgo A."/>
            <person name="Vervoort M."/>
            <person name="Leys S.P."/>
            <person name="Kodjabachian L."/>
            <person name="Le Bivic A."/>
            <person name="Borchiellini C."/>
            <person name="Claverie J.M."/>
            <person name="Renard E."/>
        </authorList>
    </citation>
    <scope>NUCLEOTIDE SEQUENCE [LARGE SCALE GENOMIC DNA]</scope>
    <source>
        <strain evidence="3">SPO-2</strain>
    </source>
</reference>
<dbReference type="CDD" id="cd18727">
    <property type="entry name" value="PIN_Swt1-like"/>
    <property type="match status" value="1"/>
</dbReference>
<dbReference type="SMART" id="SM00670">
    <property type="entry name" value="PINc"/>
    <property type="match status" value="1"/>
</dbReference>
<dbReference type="InterPro" id="IPR029060">
    <property type="entry name" value="PIN-like_dom_sf"/>
</dbReference>
<dbReference type="Gene3D" id="3.40.50.1010">
    <property type="entry name" value="5'-nuclease"/>
    <property type="match status" value="1"/>
</dbReference>
<dbReference type="Proteomes" id="UP001165289">
    <property type="component" value="Unassembled WGS sequence"/>
</dbReference>
<evidence type="ECO:0000313" key="3">
    <source>
        <dbReference type="EMBL" id="KAI6657458.1"/>
    </source>
</evidence>
<dbReference type="Pfam" id="PF13638">
    <property type="entry name" value="PIN_4"/>
    <property type="match status" value="1"/>
</dbReference>
<protein>
    <submittedName>
        <fullName evidence="3">Transcriptional protein SWT1</fullName>
    </submittedName>
</protein>
<feature type="compositionally biased region" description="Low complexity" evidence="1">
    <location>
        <begin position="401"/>
        <end position="417"/>
    </location>
</feature>
<dbReference type="Gene3D" id="1.10.10.1500">
    <property type="entry name" value="JmjC domain-containing ribosomal oxygenase (ROX), dimer domain"/>
    <property type="match status" value="1"/>
</dbReference>
<name>A0AAV7K9J0_9METZ</name>
<evidence type="ECO:0000256" key="1">
    <source>
        <dbReference type="SAM" id="MobiDB-lite"/>
    </source>
</evidence>